<dbReference type="EMBL" id="ML143527">
    <property type="protein sequence ID" value="TBU22755.1"/>
    <property type="molecule type" value="Genomic_DNA"/>
</dbReference>
<protein>
    <submittedName>
        <fullName evidence="1">Uncharacterized protein</fullName>
    </submittedName>
</protein>
<gene>
    <name evidence="1" type="ORF">BD311DRAFT_822472</name>
</gene>
<accession>A0A4Q9M706</accession>
<proteinExistence type="predicted"/>
<dbReference type="OrthoDB" id="2669721at2759"/>
<evidence type="ECO:0000313" key="1">
    <source>
        <dbReference type="EMBL" id="TBU22755.1"/>
    </source>
</evidence>
<sequence>MLPSWFLGYYEANLGDLWLLTPRKTGTELACVTMQLGRLMNPTEKISSGYKAWEFMYYFYGLLPGLLWAVQKPKYYWHFCKLVAGSWVSLLMETPVSEQPLAHTLLVEYVEEFEEVYYARRVDRLHFCRQALHALVHLMPENIRVGPAWLHSQWPLKNAIGNLTAEIGSHSKPFENLSLQGLQRAQVSALVAMFPETLEVAAQLPRGAIDLGDQYALLHPTMRNLQQLCNVDSAALIAFLGARGVQVPDHWIPRIVKWGRLHLPGGQYARMAWKECEGERRGHPVHRSRMVKLTNNSFAEVQYFFRLKRMLEDGRTDDIDMTLAMISLFIPPDPAIARNTYGTLLACRYQGVASCEVIDVKDIASVVVMVPLAPRREEAEDPCADELYSNRFYVVERLGFDSSSIGREEIPAREDDCDNDEYTLICLILIAHDPETQRSTQKTMLQCCSQPNPRNGKSPGAPRGTVSCERSAATWTAGGVLVVAESIRTPVFRRPLTAPPPGPERVRTM</sequence>
<name>A0A4Q9M706_9APHY</name>
<reference evidence="1" key="1">
    <citation type="submission" date="2019-01" db="EMBL/GenBank/DDBJ databases">
        <title>Draft genome sequences of three monokaryotic isolates of the white-rot basidiomycete fungus Dichomitus squalens.</title>
        <authorList>
            <consortium name="DOE Joint Genome Institute"/>
            <person name="Lopez S.C."/>
            <person name="Andreopoulos B."/>
            <person name="Pangilinan J."/>
            <person name="Lipzen A."/>
            <person name="Riley R."/>
            <person name="Ahrendt S."/>
            <person name="Ng V."/>
            <person name="Barry K."/>
            <person name="Daum C."/>
            <person name="Grigoriev I.V."/>
            <person name="Hilden K.S."/>
            <person name="Makela M.R."/>
            <person name="de Vries R.P."/>
        </authorList>
    </citation>
    <scope>NUCLEOTIDE SEQUENCE [LARGE SCALE GENOMIC DNA]</scope>
    <source>
        <strain evidence="1">OM18370.1</strain>
    </source>
</reference>
<dbReference type="Proteomes" id="UP000292957">
    <property type="component" value="Unassembled WGS sequence"/>
</dbReference>
<organism evidence="1">
    <name type="scientific">Dichomitus squalens</name>
    <dbReference type="NCBI Taxonomy" id="114155"/>
    <lineage>
        <taxon>Eukaryota</taxon>
        <taxon>Fungi</taxon>
        <taxon>Dikarya</taxon>
        <taxon>Basidiomycota</taxon>
        <taxon>Agaricomycotina</taxon>
        <taxon>Agaricomycetes</taxon>
        <taxon>Polyporales</taxon>
        <taxon>Polyporaceae</taxon>
        <taxon>Dichomitus</taxon>
    </lineage>
</organism>
<dbReference type="AlphaFoldDB" id="A0A4Q9M706"/>